<gene>
    <name evidence="7" type="primary">mta_2</name>
    <name evidence="7" type="ORF">BN997_02064</name>
</gene>
<keyword evidence="1" id="KW-0805">Transcription regulation</keyword>
<dbReference type="Pfam" id="PF13411">
    <property type="entry name" value="MerR_1"/>
    <property type="match status" value="1"/>
</dbReference>
<dbReference type="InterPro" id="IPR000551">
    <property type="entry name" value="MerR-type_HTH_dom"/>
</dbReference>
<accession>A0A0A1MA35</accession>
<name>A0A0A1MA35_9BACI</name>
<dbReference type="Gene3D" id="1.10.490.50">
    <property type="entry name" value="Antibiotic binding domain of TipA-like multidrug resistance regulators"/>
    <property type="match status" value="1"/>
</dbReference>
<dbReference type="GO" id="GO:0003677">
    <property type="term" value="F:DNA binding"/>
    <property type="evidence" value="ECO:0007669"/>
    <property type="project" value="UniProtKB-KW"/>
</dbReference>
<feature type="coiled-coil region" evidence="5">
    <location>
        <begin position="77"/>
        <end position="107"/>
    </location>
</feature>
<dbReference type="RefSeq" id="WP_042531862.1">
    <property type="nucleotide sequence ID" value="NZ_CDGG01000001.1"/>
</dbReference>
<dbReference type="STRING" id="545501.BN997_02064"/>
<evidence type="ECO:0000256" key="5">
    <source>
        <dbReference type="SAM" id="Coils"/>
    </source>
</evidence>
<keyword evidence="8" id="KW-1185">Reference proteome</keyword>
<dbReference type="PANTHER" id="PTHR30204:SF90">
    <property type="entry name" value="HTH-TYPE TRANSCRIPTIONAL ACTIVATOR MTA"/>
    <property type="match status" value="1"/>
</dbReference>
<dbReference type="Proteomes" id="UP000040453">
    <property type="component" value="Unassembled WGS sequence"/>
</dbReference>
<evidence type="ECO:0000256" key="1">
    <source>
        <dbReference type="ARBA" id="ARBA00023015"/>
    </source>
</evidence>
<evidence type="ECO:0000313" key="8">
    <source>
        <dbReference type="Proteomes" id="UP000040453"/>
    </source>
</evidence>
<keyword evidence="2" id="KW-0238">DNA-binding</keyword>
<dbReference type="CDD" id="cd01106">
    <property type="entry name" value="HTH_TipAL-Mta"/>
    <property type="match status" value="1"/>
</dbReference>
<dbReference type="SUPFAM" id="SSF46955">
    <property type="entry name" value="Putative DNA-binding domain"/>
    <property type="match status" value="1"/>
</dbReference>
<reference evidence="7 8" key="1">
    <citation type="submission" date="2014-11" db="EMBL/GenBank/DDBJ databases">
        <authorList>
            <person name="Urmite Genomes Urmite Genomes"/>
        </authorList>
    </citation>
    <scope>NUCLEOTIDE SEQUENCE [LARGE SCALE GENOMIC DNA]</scope>
    <source>
        <strain evidence="7 8">Oc5</strain>
    </source>
</reference>
<dbReference type="Gene3D" id="1.10.1660.10">
    <property type="match status" value="1"/>
</dbReference>
<protein>
    <submittedName>
        <fullName evidence="7">HTH-type transcriptional activator mta</fullName>
    </submittedName>
</protein>
<dbReference type="SMART" id="SM00422">
    <property type="entry name" value="HTH_MERR"/>
    <property type="match status" value="1"/>
</dbReference>
<evidence type="ECO:0000259" key="6">
    <source>
        <dbReference type="PROSITE" id="PS50937"/>
    </source>
</evidence>
<feature type="domain" description="HTH merR-type" evidence="6">
    <location>
        <begin position="2"/>
        <end position="71"/>
    </location>
</feature>
<evidence type="ECO:0000256" key="3">
    <source>
        <dbReference type="ARBA" id="ARBA00023159"/>
    </source>
</evidence>
<dbReference type="SUPFAM" id="SSF89082">
    <property type="entry name" value="Antibiotic binding domain of TipA-like multidrug resistance regulators"/>
    <property type="match status" value="1"/>
</dbReference>
<dbReference type="Pfam" id="PF07739">
    <property type="entry name" value="TipAS"/>
    <property type="match status" value="1"/>
</dbReference>
<dbReference type="InterPro" id="IPR047057">
    <property type="entry name" value="MerR_fam"/>
</dbReference>
<dbReference type="PROSITE" id="PS50937">
    <property type="entry name" value="HTH_MERR_2"/>
    <property type="match status" value="1"/>
</dbReference>
<dbReference type="InterPro" id="IPR009061">
    <property type="entry name" value="DNA-bd_dom_put_sf"/>
</dbReference>
<dbReference type="EMBL" id="CDGG01000001">
    <property type="protein sequence ID" value="CEI82205.1"/>
    <property type="molecule type" value="Genomic_DNA"/>
</dbReference>
<evidence type="ECO:0000256" key="2">
    <source>
        <dbReference type="ARBA" id="ARBA00023125"/>
    </source>
</evidence>
<dbReference type="PANTHER" id="PTHR30204">
    <property type="entry name" value="REDOX-CYCLING DRUG-SENSING TRANSCRIPTIONAL ACTIVATOR SOXR"/>
    <property type="match status" value="1"/>
</dbReference>
<keyword evidence="4" id="KW-0804">Transcription</keyword>
<organism evidence="7 8">
    <name type="scientific">Oceanobacillus oncorhynchi</name>
    <dbReference type="NCBI Taxonomy" id="545501"/>
    <lineage>
        <taxon>Bacteria</taxon>
        <taxon>Bacillati</taxon>
        <taxon>Bacillota</taxon>
        <taxon>Bacilli</taxon>
        <taxon>Bacillales</taxon>
        <taxon>Bacillaceae</taxon>
        <taxon>Oceanobacillus</taxon>
    </lineage>
</organism>
<dbReference type="AlphaFoldDB" id="A0A0A1MA35"/>
<sequence length="253" mass="30077">MKYAIKQVADMSGISTRTLRYYDQIDLLKPAEHSDAGYRLYEDKELNRLQQILLYRSLGMKLEQIQSVLDNPAFHTLTALEEHQQKLEDEKEKINRLLATVKKTIQHTKGEITMTAEEKFEGFKKERLEENERLYGEEIREKYGEETIEKSNKKFMNLSETDFQEMQRIEDELFRKLEQLAETKDLDTPEAKEVYELHKEWLLYSWPNYSVEAHKGLVQMYMADERFAKYYNNRAKKEVVSLLHDAVVKYAAD</sequence>
<dbReference type="InterPro" id="IPR012925">
    <property type="entry name" value="TipAS_dom"/>
</dbReference>
<dbReference type="OrthoDB" id="9814833at2"/>
<evidence type="ECO:0000313" key="7">
    <source>
        <dbReference type="EMBL" id="CEI82205.1"/>
    </source>
</evidence>
<dbReference type="GO" id="GO:0003700">
    <property type="term" value="F:DNA-binding transcription factor activity"/>
    <property type="evidence" value="ECO:0007669"/>
    <property type="project" value="InterPro"/>
</dbReference>
<evidence type="ECO:0000256" key="4">
    <source>
        <dbReference type="ARBA" id="ARBA00023163"/>
    </source>
</evidence>
<keyword evidence="3" id="KW-0010">Activator</keyword>
<dbReference type="InterPro" id="IPR036244">
    <property type="entry name" value="TipA-like_antibiotic-bd"/>
</dbReference>
<proteinExistence type="predicted"/>
<keyword evidence="5" id="KW-0175">Coiled coil</keyword>